<feature type="signal peptide" evidence="2">
    <location>
        <begin position="1"/>
        <end position="21"/>
    </location>
</feature>
<organism evidence="3 4">
    <name type="scientific">Strongylus vulgaris</name>
    <name type="common">Blood worm</name>
    <dbReference type="NCBI Taxonomy" id="40348"/>
    <lineage>
        <taxon>Eukaryota</taxon>
        <taxon>Metazoa</taxon>
        <taxon>Ecdysozoa</taxon>
        <taxon>Nematoda</taxon>
        <taxon>Chromadorea</taxon>
        <taxon>Rhabditida</taxon>
        <taxon>Rhabditina</taxon>
        <taxon>Rhabditomorpha</taxon>
        <taxon>Strongyloidea</taxon>
        <taxon>Strongylidae</taxon>
        <taxon>Strongylus</taxon>
    </lineage>
</organism>
<feature type="region of interest" description="Disordered" evidence="1">
    <location>
        <begin position="70"/>
        <end position="90"/>
    </location>
</feature>
<evidence type="ECO:0000256" key="2">
    <source>
        <dbReference type="SAM" id="SignalP"/>
    </source>
</evidence>
<reference evidence="3 4" key="1">
    <citation type="submission" date="2018-11" db="EMBL/GenBank/DDBJ databases">
        <authorList>
            <consortium name="Pathogen Informatics"/>
        </authorList>
    </citation>
    <scope>NUCLEOTIDE SEQUENCE [LARGE SCALE GENOMIC DNA]</scope>
</reference>
<dbReference type="AlphaFoldDB" id="A0A3P7IXF4"/>
<dbReference type="EMBL" id="UYYB01094912">
    <property type="protein sequence ID" value="VDM75086.1"/>
    <property type="molecule type" value="Genomic_DNA"/>
</dbReference>
<protein>
    <submittedName>
        <fullName evidence="3">Uncharacterized protein</fullName>
    </submittedName>
</protein>
<gene>
    <name evidence="3" type="ORF">SVUK_LOCUS10084</name>
</gene>
<feature type="compositionally biased region" description="Pro residues" evidence="1">
    <location>
        <begin position="150"/>
        <end position="170"/>
    </location>
</feature>
<evidence type="ECO:0000313" key="4">
    <source>
        <dbReference type="Proteomes" id="UP000270094"/>
    </source>
</evidence>
<feature type="chain" id="PRO_5018248549" evidence="2">
    <location>
        <begin position="22"/>
        <end position="170"/>
    </location>
</feature>
<keyword evidence="2" id="KW-0732">Signal</keyword>
<sequence>MVRITQFLLCFLLVVVGLLNATKQQHMFGFGKRSAEALGDTEMDWSSWNGISKRDDKNMIGGKRGLNKQFTMGFGKRDSDEPLGGEEDMSNGASLEFTKILGKRLYGLNREQHNSEDSTLALDGDSFLIDKKQCKVSMITKRGYGRPSYIRPPPQPYQPPPPQPYVPPPP</sequence>
<name>A0A3P7IXF4_STRVU</name>
<accession>A0A3P7IXF4</accession>
<feature type="non-terminal residue" evidence="3">
    <location>
        <position position="170"/>
    </location>
</feature>
<proteinExistence type="predicted"/>
<dbReference type="Proteomes" id="UP000270094">
    <property type="component" value="Unassembled WGS sequence"/>
</dbReference>
<evidence type="ECO:0000313" key="3">
    <source>
        <dbReference type="EMBL" id="VDM75086.1"/>
    </source>
</evidence>
<keyword evidence="4" id="KW-1185">Reference proteome</keyword>
<dbReference type="OrthoDB" id="10067964at2759"/>
<feature type="region of interest" description="Disordered" evidence="1">
    <location>
        <begin position="142"/>
        <end position="170"/>
    </location>
</feature>
<evidence type="ECO:0000256" key="1">
    <source>
        <dbReference type="SAM" id="MobiDB-lite"/>
    </source>
</evidence>